<protein>
    <submittedName>
        <fullName evidence="1">Rpn family recombination-promoting nuclease/putative transposase</fullName>
    </submittedName>
</protein>
<organism evidence="1 2">
    <name type="scientific">Candidatus Cryptobacteroides merdigallinarum</name>
    <dbReference type="NCBI Taxonomy" id="2840770"/>
    <lineage>
        <taxon>Bacteria</taxon>
        <taxon>Pseudomonadati</taxon>
        <taxon>Bacteroidota</taxon>
        <taxon>Bacteroidia</taxon>
        <taxon>Bacteroidales</taxon>
        <taxon>Candidatus Cryptobacteroides</taxon>
    </lineage>
</organism>
<proteinExistence type="predicted"/>
<reference evidence="1" key="2">
    <citation type="journal article" date="2021" name="PeerJ">
        <title>Extensive microbial diversity within the chicken gut microbiome revealed by metagenomics and culture.</title>
        <authorList>
            <person name="Gilroy R."/>
            <person name="Ravi A."/>
            <person name="Getino M."/>
            <person name="Pursley I."/>
            <person name="Horton D.L."/>
            <person name="Alikhan N.F."/>
            <person name="Baker D."/>
            <person name="Gharbi K."/>
            <person name="Hall N."/>
            <person name="Watson M."/>
            <person name="Adriaenssens E.M."/>
            <person name="Foster-Nyarko E."/>
            <person name="Jarju S."/>
            <person name="Secka A."/>
            <person name="Antonio M."/>
            <person name="Oren A."/>
            <person name="Chaudhuri R.R."/>
            <person name="La Ragione R."/>
            <person name="Hildebrand F."/>
            <person name="Pallen M.J."/>
        </authorList>
    </citation>
    <scope>NUCLEOTIDE SEQUENCE</scope>
    <source>
        <strain evidence="1">20514</strain>
    </source>
</reference>
<dbReference type="PANTHER" id="PTHR41317:SF1">
    <property type="entry name" value="PD-(D_E)XK NUCLEASE FAMILY TRANSPOSASE"/>
    <property type="match status" value="1"/>
</dbReference>
<dbReference type="NCBIfam" id="TIGR01784">
    <property type="entry name" value="T_den_put_tspse"/>
    <property type="match status" value="1"/>
</dbReference>
<gene>
    <name evidence="1" type="ORF">IAC29_09000</name>
</gene>
<dbReference type="EMBL" id="JADIMQ010000128">
    <property type="protein sequence ID" value="MBO8449393.1"/>
    <property type="molecule type" value="Genomic_DNA"/>
</dbReference>
<dbReference type="Proteomes" id="UP000810252">
    <property type="component" value="Unassembled WGS sequence"/>
</dbReference>
<dbReference type="InterPro" id="IPR010106">
    <property type="entry name" value="RpnA"/>
</dbReference>
<dbReference type="PANTHER" id="PTHR41317">
    <property type="entry name" value="PD-(D_E)XK NUCLEASE FAMILY TRANSPOSASE"/>
    <property type="match status" value="1"/>
</dbReference>
<dbReference type="Pfam" id="PF12784">
    <property type="entry name" value="PDDEXK_2"/>
    <property type="match status" value="1"/>
</dbReference>
<name>A0A9D9EM07_9BACT</name>
<accession>A0A9D9EM07</accession>
<dbReference type="AlphaFoldDB" id="A0A9D9EM07"/>
<comment type="caution">
    <text evidence="1">The sequence shown here is derived from an EMBL/GenBank/DDBJ whole genome shotgun (WGS) entry which is preliminary data.</text>
</comment>
<sequence length="292" mass="33409">MEQPAIIVQRYVDILSDAGFKAVFGDHRNKDVLIDLINVLLPESRSVKDISYATTEIPGFSLSNKSVRLDLRCTGDEGSEFIVEMQCYRQENLFRRCVLYSSLVYSSGSRKGDRQEYELPPVYFICLLSGDAEISGRTGQEWEEHVVTEYTFREKAMGDVPDETISCIFVELNRFRKPLEDCGTLVDKWCYALKHIGTLDRLPEDLRVEALERLFRACEISKFDKAQKLSYEKNMITERDYYNIINTAKKDGIRAGLQEGKAEVAGAMKRMGIPVETIMQATGLPREEIERI</sequence>
<reference evidence="1" key="1">
    <citation type="submission" date="2020-10" db="EMBL/GenBank/DDBJ databases">
        <authorList>
            <person name="Gilroy R."/>
        </authorList>
    </citation>
    <scope>NUCLEOTIDE SEQUENCE</scope>
    <source>
        <strain evidence="1">20514</strain>
    </source>
</reference>
<evidence type="ECO:0000313" key="2">
    <source>
        <dbReference type="Proteomes" id="UP000810252"/>
    </source>
</evidence>
<evidence type="ECO:0000313" key="1">
    <source>
        <dbReference type="EMBL" id="MBO8449393.1"/>
    </source>
</evidence>